<name>A0ABQ3B2W8_9GAMM</name>
<organism evidence="1 2">
    <name type="scientific">Cellvibrio zantedeschiae</name>
    <dbReference type="NCBI Taxonomy" id="1237077"/>
    <lineage>
        <taxon>Bacteria</taxon>
        <taxon>Pseudomonadati</taxon>
        <taxon>Pseudomonadota</taxon>
        <taxon>Gammaproteobacteria</taxon>
        <taxon>Cellvibrionales</taxon>
        <taxon>Cellvibrionaceae</taxon>
        <taxon>Cellvibrio</taxon>
    </lineage>
</organism>
<accession>A0ABQ3B2W8</accession>
<dbReference type="Proteomes" id="UP000619761">
    <property type="component" value="Unassembled WGS sequence"/>
</dbReference>
<reference evidence="2" key="1">
    <citation type="journal article" date="2019" name="Int. J. Syst. Evol. Microbiol.">
        <title>The Global Catalogue of Microorganisms (GCM) 10K type strain sequencing project: providing services to taxonomists for standard genome sequencing and annotation.</title>
        <authorList>
            <consortium name="The Broad Institute Genomics Platform"/>
            <consortium name="The Broad Institute Genome Sequencing Center for Infectious Disease"/>
            <person name="Wu L."/>
            <person name="Ma J."/>
        </authorList>
    </citation>
    <scope>NUCLEOTIDE SEQUENCE [LARGE SCALE GENOMIC DNA]</scope>
    <source>
        <strain evidence="2">KCTC 32239</strain>
    </source>
</reference>
<dbReference type="RefSeq" id="WP_189419685.1">
    <property type="nucleotide sequence ID" value="NZ_BMYZ01000002.1"/>
</dbReference>
<evidence type="ECO:0000313" key="1">
    <source>
        <dbReference type="EMBL" id="GGY76815.1"/>
    </source>
</evidence>
<proteinExistence type="predicted"/>
<dbReference type="EMBL" id="BMYZ01000002">
    <property type="protein sequence ID" value="GGY76815.1"/>
    <property type="molecule type" value="Genomic_DNA"/>
</dbReference>
<protein>
    <submittedName>
        <fullName evidence="1">Uncharacterized protein</fullName>
    </submittedName>
</protein>
<evidence type="ECO:0000313" key="2">
    <source>
        <dbReference type="Proteomes" id="UP000619761"/>
    </source>
</evidence>
<comment type="caution">
    <text evidence="1">The sequence shown here is derived from an EMBL/GenBank/DDBJ whole genome shotgun (WGS) entry which is preliminary data.</text>
</comment>
<keyword evidence="2" id="KW-1185">Reference proteome</keyword>
<gene>
    <name evidence="1" type="ORF">GCM10011613_21650</name>
</gene>
<sequence>MDKPRIRVDFNELLEADLVFLSKVDAVEDSAGRKIHLSEGEPVSIYEFNLYDDGEKEYLLAEGVAVLNTFQPNPVAKWCCRINELGITVITEEQ</sequence>